<dbReference type="Proteomes" id="UP000588806">
    <property type="component" value="Unassembled WGS sequence"/>
</dbReference>
<dbReference type="EMBL" id="JABFHI010000001">
    <property type="protein sequence ID" value="NOG30701.1"/>
    <property type="molecule type" value="Genomic_DNA"/>
</dbReference>
<keyword evidence="3" id="KW-0143">Chaperone</keyword>
<keyword evidence="7" id="KW-1185">Reference proteome</keyword>
<name>A0A7Y3TUW6_9GAMM</name>
<evidence type="ECO:0000256" key="1">
    <source>
        <dbReference type="ARBA" id="ARBA00022490"/>
    </source>
</evidence>
<dbReference type="RefSeq" id="WP_171701179.1">
    <property type="nucleotide sequence ID" value="NZ_JABFHI010000001.1"/>
</dbReference>
<keyword evidence="2" id="KW-0694">RNA-binding</keyword>
<dbReference type="Pfam" id="PF04352">
    <property type="entry name" value="ProQ"/>
    <property type="match status" value="1"/>
</dbReference>
<reference evidence="6 7" key="1">
    <citation type="submission" date="2020-05" db="EMBL/GenBank/DDBJ databases">
        <authorList>
            <person name="Ruan W."/>
            <person name="Jeon C.O."/>
            <person name="Chun B.H."/>
        </authorList>
    </citation>
    <scope>NUCLEOTIDE SEQUENCE [LARGE SCALE GENOMIC DNA]</scope>
    <source>
        <strain evidence="6 7">TBZ9</strain>
    </source>
</reference>
<feature type="compositionally biased region" description="Polar residues" evidence="4">
    <location>
        <begin position="53"/>
        <end position="69"/>
    </location>
</feature>
<organism evidence="6 7">
    <name type="scientific">Vreelandella azerica</name>
    <dbReference type="NCBI Taxonomy" id="2732867"/>
    <lineage>
        <taxon>Bacteria</taxon>
        <taxon>Pseudomonadati</taxon>
        <taxon>Pseudomonadota</taxon>
        <taxon>Gammaproteobacteria</taxon>
        <taxon>Oceanospirillales</taxon>
        <taxon>Halomonadaceae</taxon>
        <taxon>Vreelandella</taxon>
    </lineage>
</organism>
<dbReference type="GO" id="GO:0034057">
    <property type="term" value="F:RNA strand-exchange activity"/>
    <property type="evidence" value="ECO:0007669"/>
    <property type="project" value="InterPro"/>
</dbReference>
<dbReference type="InterPro" id="IPR016103">
    <property type="entry name" value="ProQ/FinO"/>
</dbReference>
<evidence type="ECO:0000256" key="2">
    <source>
        <dbReference type="ARBA" id="ARBA00022884"/>
    </source>
</evidence>
<dbReference type="PANTHER" id="PTHR38106">
    <property type="entry name" value="RNA CHAPERONE PROQ"/>
    <property type="match status" value="1"/>
</dbReference>
<feature type="domain" description="ProQ/FinO" evidence="5">
    <location>
        <begin position="71"/>
        <end position="182"/>
    </location>
</feature>
<comment type="caution">
    <text evidence="6">The sequence shown here is derived from an EMBL/GenBank/DDBJ whole genome shotgun (WGS) entry which is preliminary data.</text>
</comment>
<dbReference type="InterPro" id="IPR023529">
    <property type="entry name" value="ProQ"/>
</dbReference>
<evidence type="ECO:0000256" key="4">
    <source>
        <dbReference type="SAM" id="MobiDB-lite"/>
    </source>
</evidence>
<accession>A0A7Y3TUW6</accession>
<evidence type="ECO:0000313" key="7">
    <source>
        <dbReference type="Proteomes" id="UP000588806"/>
    </source>
</evidence>
<dbReference type="SMART" id="SM00945">
    <property type="entry name" value="ProQ"/>
    <property type="match status" value="1"/>
</dbReference>
<evidence type="ECO:0000256" key="3">
    <source>
        <dbReference type="ARBA" id="ARBA00023186"/>
    </source>
</evidence>
<feature type="region of interest" description="Disordered" evidence="4">
    <location>
        <begin position="162"/>
        <end position="244"/>
    </location>
</feature>
<protein>
    <submittedName>
        <fullName evidence="6">ProQ/FinO family protein</fullName>
    </submittedName>
</protein>
<gene>
    <name evidence="6" type="ORF">HLB35_00985</name>
</gene>
<keyword evidence="1" id="KW-0963">Cytoplasm</keyword>
<dbReference type="GO" id="GO:0010608">
    <property type="term" value="P:post-transcriptional regulation of gene expression"/>
    <property type="evidence" value="ECO:0007669"/>
    <property type="project" value="InterPro"/>
</dbReference>
<reference evidence="6 7" key="2">
    <citation type="submission" date="2020-06" db="EMBL/GenBank/DDBJ databases">
        <title>Halomonas songnenensis sp. nov., a moderately halophilic bacterium isolated from saline and alkaline soils.</title>
        <authorList>
            <person name="Jiang J."/>
            <person name="Pan Y."/>
        </authorList>
    </citation>
    <scope>NUCLEOTIDE SEQUENCE [LARGE SCALE GENOMIC DNA]</scope>
    <source>
        <strain evidence="6 7">TBZ9</strain>
    </source>
</reference>
<dbReference type="PANTHER" id="PTHR38106:SF1">
    <property type="entry name" value="RNA CHAPERONE PROQ"/>
    <property type="match status" value="1"/>
</dbReference>
<feature type="region of interest" description="Disordered" evidence="4">
    <location>
        <begin position="35"/>
        <end position="79"/>
    </location>
</feature>
<dbReference type="InterPro" id="IPR036442">
    <property type="entry name" value="ProQ/FinO_sf"/>
</dbReference>
<feature type="compositionally biased region" description="Basic and acidic residues" evidence="4">
    <location>
        <begin position="186"/>
        <end position="211"/>
    </location>
</feature>
<dbReference type="GO" id="GO:0033592">
    <property type="term" value="F:RNA strand annealing activity"/>
    <property type="evidence" value="ECO:0007669"/>
    <property type="project" value="InterPro"/>
</dbReference>
<proteinExistence type="predicted"/>
<sequence>MSASVMQLLDDLETRLKQAQQVIAALEAQNRQLTSQLAKSTPVQPPVEAPSVDENSTDQADASPQSPDSIPTPPSPHQLLNQWYERYPQAFSKGRAQPLKVGIHQDLADKEPWSNKLIRRALANYVNLPRYIKAMREGVERIDLEGNSAGVVDAQAAEFAAQKRKAKQQAQPSEAGRLQKQPGKNIPDKRNSEQQHQDKQHSAKRPGADKVAHRKAKAHNAAAKISIQQRLRIRHSQQTLGASR</sequence>
<dbReference type="GO" id="GO:0005829">
    <property type="term" value="C:cytosol"/>
    <property type="evidence" value="ECO:0007669"/>
    <property type="project" value="TreeGrafter"/>
</dbReference>
<dbReference type="AlphaFoldDB" id="A0A7Y3TUW6"/>
<evidence type="ECO:0000259" key="5">
    <source>
        <dbReference type="SMART" id="SM00945"/>
    </source>
</evidence>
<dbReference type="SUPFAM" id="SSF48657">
    <property type="entry name" value="FinO-like"/>
    <property type="match status" value="1"/>
</dbReference>
<evidence type="ECO:0000313" key="6">
    <source>
        <dbReference type="EMBL" id="NOG30701.1"/>
    </source>
</evidence>
<dbReference type="Gene3D" id="1.10.1710.10">
    <property type="entry name" value="ProQ/FinO domain"/>
    <property type="match status" value="1"/>
</dbReference>